<protein>
    <submittedName>
        <fullName evidence="3">Uncharacterized protein</fullName>
    </submittedName>
</protein>
<evidence type="ECO:0000256" key="1">
    <source>
        <dbReference type="SAM" id="MobiDB-lite"/>
    </source>
</evidence>
<dbReference type="AlphaFoldDB" id="A0AA38Q0F7"/>
<feature type="region of interest" description="Disordered" evidence="1">
    <location>
        <begin position="47"/>
        <end position="90"/>
    </location>
</feature>
<sequence length="123" mass="13683">MVIFIILSFSSCSCCYRMSSHQPILLLRQHPSHLSFSASQHVMPWTSGDPSSTMSRADVLSSQKPVEKQHAVSKGSSGHRHHPTSQAPSSELAIPQLWRCTMPGEVRTLVEEAMDRTRFVVHG</sequence>
<dbReference type="EMBL" id="MU801970">
    <property type="protein sequence ID" value="KAJ3985123.1"/>
    <property type="molecule type" value="Genomic_DNA"/>
</dbReference>
<feature type="compositionally biased region" description="Polar residues" evidence="1">
    <location>
        <begin position="48"/>
        <end position="64"/>
    </location>
</feature>
<evidence type="ECO:0000313" key="3">
    <source>
        <dbReference type="EMBL" id="KAJ3985123.1"/>
    </source>
</evidence>
<comment type="caution">
    <text evidence="3">The sequence shown here is derived from an EMBL/GenBank/DDBJ whole genome shotgun (WGS) entry which is preliminary data.</text>
</comment>
<keyword evidence="2" id="KW-0732">Signal</keyword>
<feature type="signal peptide" evidence="2">
    <location>
        <begin position="1"/>
        <end position="15"/>
    </location>
</feature>
<name>A0AA38Q0F7_9AGAR</name>
<proteinExistence type="predicted"/>
<gene>
    <name evidence="3" type="ORF">F5890DRAFT_1512259</name>
</gene>
<evidence type="ECO:0000313" key="4">
    <source>
        <dbReference type="Proteomes" id="UP001163850"/>
    </source>
</evidence>
<dbReference type="Proteomes" id="UP001163850">
    <property type="component" value="Unassembled WGS sequence"/>
</dbReference>
<reference evidence="3" key="1">
    <citation type="submission" date="2022-08" db="EMBL/GenBank/DDBJ databases">
        <authorList>
            <consortium name="DOE Joint Genome Institute"/>
            <person name="Min B."/>
            <person name="Riley R."/>
            <person name="Sierra-Patev S."/>
            <person name="Naranjo-Ortiz M."/>
            <person name="Looney B."/>
            <person name="Konkel Z."/>
            <person name="Slot J.C."/>
            <person name="Sakamoto Y."/>
            <person name="Steenwyk J.L."/>
            <person name="Rokas A."/>
            <person name="Carro J."/>
            <person name="Camarero S."/>
            <person name="Ferreira P."/>
            <person name="Molpeceres G."/>
            <person name="Ruiz-Duenas F.J."/>
            <person name="Serrano A."/>
            <person name="Henrissat B."/>
            <person name="Drula E."/>
            <person name="Hughes K.W."/>
            <person name="Mata J.L."/>
            <person name="Ishikawa N.K."/>
            <person name="Vargas-Isla R."/>
            <person name="Ushijima S."/>
            <person name="Smith C.A."/>
            <person name="Ahrendt S."/>
            <person name="Andreopoulos W."/>
            <person name="He G."/>
            <person name="Labutti K."/>
            <person name="Lipzen A."/>
            <person name="Ng V."/>
            <person name="Sandor L."/>
            <person name="Barry K."/>
            <person name="Martinez A.T."/>
            <person name="Xiao Y."/>
            <person name="Gibbons J.G."/>
            <person name="Terashima K."/>
            <person name="Hibbett D.S."/>
            <person name="Grigoriev I.V."/>
        </authorList>
    </citation>
    <scope>NUCLEOTIDE SEQUENCE</scope>
    <source>
        <strain evidence="3">TFB7829</strain>
    </source>
</reference>
<feature type="chain" id="PRO_5041222630" evidence="2">
    <location>
        <begin position="16"/>
        <end position="123"/>
    </location>
</feature>
<organism evidence="3 4">
    <name type="scientific">Lentinula detonsa</name>
    <dbReference type="NCBI Taxonomy" id="2804962"/>
    <lineage>
        <taxon>Eukaryota</taxon>
        <taxon>Fungi</taxon>
        <taxon>Dikarya</taxon>
        <taxon>Basidiomycota</taxon>
        <taxon>Agaricomycotina</taxon>
        <taxon>Agaricomycetes</taxon>
        <taxon>Agaricomycetidae</taxon>
        <taxon>Agaricales</taxon>
        <taxon>Marasmiineae</taxon>
        <taxon>Omphalotaceae</taxon>
        <taxon>Lentinula</taxon>
    </lineage>
</organism>
<evidence type="ECO:0000256" key="2">
    <source>
        <dbReference type="SAM" id="SignalP"/>
    </source>
</evidence>
<accession>A0AA38Q0F7</accession>